<dbReference type="EMBL" id="MSFM01000009">
    <property type="protein sequence ID" value="PKY02813.1"/>
    <property type="molecule type" value="Genomic_DNA"/>
</dbReference>
<dbReference type="RefSeq" id="XP_024691407.1">
    <property type="nucleotide sequence ID" value="XM_024837497.1"/>
</dbReference>
<dbReference type="PANTHER" id="PTHR14732">
    <property type="entry name" value="RNA POLYMERASE II SUBUNIT B1 CTD PHOSPHATASE RPAP2-RELATED"/>
    <property type="match status" value="1"/>
</dbReference>
<comment type="catalytic activity">
    <reaction evidence="9 12">
        <text>O-phospho-L-seryl-[protein] + H2O = L-seryl-[protein] + phosphate</text>
        <dbReference type="Rhea" id="RHEA:20629"/>
        <dbReference type="Rhea" id="RHEA-COMP:9863"/>
        <dbReference type="Rhea" id="RHEA-COMP:11604"/>
        <dbReference type="ChEBI" id="CHEBI:15377"/>
        <dbReference type="ChEBI" id="CHEBI:29999"/>
        <dbReference type="ChEBI" id="CHEBI:43474"/>
        <dbReference type="ChEBI" id="CHEBI:83421"/>
        <dbReference type="EC" id="3.1.3.16"/>
    </reaction>
</comment>
<dbReference type="GeneID" id="36545021"/>
<keyword evidence="5 12" id="KW-0378">Hydrolase</keyword>
<dbReference type="VEuPathDB" id="FungiDB:P168DRAFT_291933"/>
<dbReference type="GO" id="GO:0005634">
    <property type="term" value="C:nucleus"/>
    <property type="evidence" value="ECO:0007669"/>
    <property type="project" value="UniProtKB-SubCell"/>
</dbReference>
<dbReference type="InterPro" id="IPR038534">
    <property type="entry name" value="Rtr1/RPAP2_sf"/>
</dbReference>
<comment type="subcellular location">
    <subcellularLocation>
        <location evidence="1 12">Nucleus</location>
    </subcellularLocation>
</comment>
<dbReference type="OrthoDB" id="2590500at2759"/>
<keyword evidence="6 12" id="KW-0862">Zinc</keyword>
<evidence type="ECO:0000256" key="8">
    <source>
        <dbReference type="ARBA" id="ARBA00023242"/>
    </source>
</evidence>
<accession>A0A2I1CYV3</accession>
<dbReference type="EC" id="3.1.3.16" evidence="12"/>
<feature type="region of interest" description="Disordered" evidence="13">
    <location>
        <begin position="1"/>
        <end position="53"/>
    </location>
</feature>
<evidence type="ECO:0000313" key="15">
    <source>
        <dbReference type="EMBL" id="PKY02813.1"/>
    </source>
</evidence>
<evidence type="ECO:0000256" key="2">
    <source>
        <dbReference type="ARBA" id="ARBA00005676"/>
    </source>
</evidence>
<dbReference type="InterPro" id="IPR007308">
    <property type="entry name" value="Rtr1/RPAP2_dom"/>
</dbReference>
<evidence type="ECO:0000256" key="11">
    <source>
        <dbReference type="PROSITE-ProRule" id="PRU00812"/>
    </source>
</evidence>
<reference evidence="15" key="1">
    <citation type="submission" date="2016-12" db="EMBL/GenBank/DDBJ databases">
        <title>The genomes of Aspergillus section Nigri reveals drivers in fungal speciation.</title>
        <authorList>
            <consortium name="DOE Joint Genome Institute"/>
            <person name="Vesth T.C."/>
            <person name="Nybo J."/>
            <person name="Theobald S."/>
            <person name="Brandl J."/>
            <person name="Frisvad J.C."/>
            <person name="Nielsen K.F."/>
            <person name="Lyhne E.K."/>
            <person name="Kogle M.E."/>
            <person name="Kuo A."/>
            <person name="Riley R."/>
            <person name="Clum A."/>
            <person name="Nolan M."/>
            <person name="Lipzen A."/>
            <person name="Salamov A."/>
            <person name="Henrissat B."/>
            <person name="Wiebenga A."/>
            <person name="De vries R.P."/>
            <person name="Grigoriev I.V."/>
            <person name="Mortensen U.H."/>
            <person name="Andersen M.R."/>
            <person name="Baker S.E."/>
        </authorList>
    </citation>
    <scope>NUCLEOTIDE SEQUENCE</scope>
    <source>
        <strain evidence="15">IBT 28561</strain>
    </source>
</reference>
<dbReference type="GO" id="GO:0008420">
    <property type="term" value="F:RNA polymerase II CTD heptapeptide repeat phosphatase activity"/>
    <property type="evidence" value="ECO:0007669"/>
    <property type="project" value="UniProtKB-UniRule"/>
</dbReference>
<gene>
    <name evidence="15" type="ORF">P168DRAFT_291933</name>
</gene>
<dbReference type="FunFam" id="1.25.40.820:FF:000004">
    <property type="entry name" value="Putative RNA polymerase II subunit B1 CTD phosphatase rtr1"/>
    <property type="match status" value="1"/>
</dbReference>
<name>A0A2I1CYV3_ASPC2</name>
<keyword evidence="4 12" id="KW-0863">Zinc-finger</keyword>
<evidence type="ECO:0000256" key="13">
    <source>
        <dbReference type="SAM" id="MobiDB-lite"/>
    </source>
</evidence>
<comment type="similarity">
    <text evidence="2 11 12">Belongs to the RPAP2 family.</text>
</comment>
<comment type="function">
    <text evidence="12">Putative RNA polymerase II subunit B1 C-terminal domain (CTD) phosphatase involved in RNA polymerase II transcription regulation.</text>
</comment>
<feature type="domain" description="RTR1-type" evidence="14">
    <location>
        <begin position="107"/>
        <end position="207"/>
    </location>
</feature>
<evidence type="ECO:0000256" key="6">
    <source>
        <dbReference type="ARBA" id="ARBA00022833"/>
    </source>
</evidence>
<evidence type="ECO:0000256" key="9">
    <source>
        <dbReference type="ARBA" id="ARBA00047761"/>
    </source>
</evidence>
<organism evidence="15 16">
    <name type="scientific">Aspergillus campestris (strain IBT 28561)</name>
    <dbReference type="NCBI Taxonomy" id="1392248"/>
    <lineage>
        <taxon>Eukaryota</taxon>
        <taxon>Fungi</taxon>
        <taxon>Dikarya</taxon>
        <taxon>Ascomycota</taxon>
        <taxon>Pezizomycotina</taxon>
        <taxon>Eurotiomycetes</taxon>
        <taxon>Eurotiomycetidae</taxon>
        <taxon>Eurotiales</taxon>
        <taxon>Aspergillaceae</taxon>
        <taxon>Aspergillus</taxon>
        <taxon>Aspergillus subgen. Circumdati</taxon>
    </lineage>
</organism>
<evidence type="ECO:0000259" key="14">
    <source>
        <dbReference type="PROSITE" id="PS51479"/>
    </source>
</evidence>
<evidence type="ECO:0000256" key="7">
    <source>
        <dbReference type="ARBA" id="ARBA00022912"/>
    </source>
</evidence>
<keyword evidence="8 12" id="KW-0539">Nucleus</keyword>
<dbReference type="GO" id="GO:0005737">
    <property type="term" value="C:cytoplasm"/>
    <property type="evidence" value="ECO:0007669"/>
    <property type="project" value="TreeGrafter"/>
</dbReference>
<comment type="caution">
    <text evidence="15">The sequence shown here is derived from an EMBL/GenBank/DDBJ whole genome shotgun (WGS) entry which is preliminary data.</text>
</comment>
<protein>
    <recommendedName>
        <fullName evidence="12">RNA polymerase II subunit B1 CTD phosphatase RPAP2 homolog</fullName>
        <ecNumber evidence="12">3.1.3.16</ecNumber>
    </recommendedName>
</protein>
<dbReference type="InterPro" id="IPR039693">
    <property type="entry name" value="Rtr1/RPAP2"/>
</dbReference>
<evidence type="ECO:0000256" key="12">
    <source>
        <dbReference type="RuleBase" id="RU367080"/>
    </source>
</evidence>
<sequence length="342" mass="36007">MSSHKPPVRNSLPATHAASTVSAPKPKPTNNASRAPAKPSTSSQGPNEPSSDPRHLAIALHHAHRIQSQKDSEALILDRILDLITLPSSPTADPAAPSPADAHALKSALVPFQPSDYDNLIEERNIEGRCGYPLCPRPHRTENAFSTGANGSYRITWGAKGSGPGGRGRSMNIVPRESLEKWCSDECAERALYIRVQLAAEPVWERRAADVAGGQEILLLEEGRAAQSGQVNGKGKARSTDNPPSVRNVTGQLENLSMDVDSVGRGPGDVAGDMARLSVRDEGRAARALALERGDSVEGAWGDGRVGVCVRENDLGGAAAVAPRMGPGDDRGGSIEGYVPAP</sequence>
<keyword evidence="7 12" id="KW-0904">Protein phosphatase</keyword>
<dbReference type="Proteomes" id="UP000234254">
    <property type="component" value="Unassembled WGS sequence"/>
</dbReference>
<evidence type="ECO:0000256" key="4">
    <source>
        <dbReference type="ARBA" id="ARBA00022771"/>
    </source>
</evidence>
<keyword evidence="3 12" id="KW-0479">Metal-binding</keyword>
<dbReference type="Pfam" id="PF04181">
    <property type="entry name" value="RPAP2_Rtr1"/>
    <property type="match status" value="1"/>
</dbReference>
<feature type="compositionally biased region" description="Polar residues" evidence="13">
    <location>
        <begin position="17"/>
        <end position="50"/>
    </location>
</feature>
<evidence type="ECO:0000256" key="5">
    <source>
        <dbReference type="ARBA" id="ARBA00022801"/>
    </source>
</evidence>
<comment type="catalytic activity">
    <reaction evidence="10 12">
        <text>O-phospho-L-threonyl-[protein] + H2O = L-threonyl-[protein] + phosphate</text>
        <dbReference type="Rhea" id="RHEA:47004"/>
        <dbReference type="Rhea" id="RHEA-COMP:11060"/>
        <dbReference type="Rhea" id="RHEA-COMP:11605"/>
        <dbReference type="ChEBI" id="CHEBI:15377"/>
        <dbReference type="ChEBI" id="CHEBI:30013"/>
        <dbReference type="ChEBI" id="CHEBI:43474"/>
        <dbReference type="ChEBI" id="CHEBI:61977"/>
        <dbReference type="EC" id="3.1.3.16"/>
    </reaction>
</comment>
<evidence type="ECO:0000256" key="10">
    <source>
        <dbReference type="ARBA" id="ARBA00048336"/>
    </source>
</evidence>
<dbReference type="PROSITE" id="PS51479">
    <property type="entry name" value="ZF_RTR1"/>
    <property type="match status" value="1"/>
</dbReference>
<evidence type="ECO:0000256" key="1">
    <source>
        <dbReference type="ARBA" id="ARBA00004123"/>
    </source>
</evidence>
<dbReference type="Gene3D" id="1.25.40.820">
    <property type="match status" value="1"/>
</dbReference>
<dbReference type="GO" id="GO:0043175">
    <property type="term" value="F:RNA polymerase core enzyme binding"/>
    <property type="evidence" value="ECO:0007669"/>
    <property type="project" value="UniProtKB-UniRule"/>
</dbReference>
<feature type="region of interest" description="Disordered" evidence="13">
    <location>
        <begin position="321"/>
        <end position="342"/>
    </location>
</feature>
<proteinExistence type="inferred from homology"/>
<dbReference type="AlphaFoldDB" id="A0A2I1CYV3"/>
<keyword evidence="16" id="KW-1185">Reference proteome</keyword>
<dbReference type="GO" id="GO:0008270">
    <property type="term" value="F:zinc ion binding"/>
    <property type="evidence" value="ECO:0007669"/>
    <property type="project" value="UniProtKB-KW"/>
</dbReference>
<evidence type="ECO:0000256" key="3">
    <source>
        <dbReference type="ARBA" id="ARBA00022723"/>
    </source>
</evidence>
<evidence type="ECO:0000313" key="16">
    <source>
        <dbReference type="Proteomes" id="UP000234254"/>
    </source>
</evidence>
<dbReference type="PANTHER" id="PTHR14732:SF0">
    <property type="entry name" value="RNA POLYMERASE II SUBUNIT B1 CTD PHOSPHATASE RPAP2-RELATED"/>
    <property type="match status" value="1"/>
</dbReference>